<evidence type="ECO:0000256" key="1">
    <source>
        <dbReference type="ARBA" id="ARBA00007227"/>
    </source>
</evidence>
<sequence length="406" mass="46701">MSIGVQAFQGARLNEARRARGMYKKVLGDLIGVSGTAISRYEDGLDKPQHEKLCAIASHLGFSYEFFLKPTWNEKIGLVFWRSRNAETKTARDMTEQRMRWLCEIFAFLEDEVTFPVYTPPETTSVEDPRQITPEIVECAAEQVREQWRLGNHPIPDVALALENAGIPVVNLEIPSDKQDGFCFYSRHLKRSFVGINIYDVSCARARYDCAHELGHMVLHSQVTPQQERDPLLHKLIEQQAHRFAGALLFPRKSFFEEVRSPSLDYFASLKKRWGLSISAMIFRAYNLGLIDDQDRSVLYRNLTRRGWRGALREPFDDRTVMPLERPRMFKRGVEALLSEGYYTRSGLLECLSLPEQEVEQITGVESGFFRSGELVQLAVPKNSRAFRSFDLESGEIIEFSRRFKS</sequence>
<dbReference type="InterPro" id="IPR010359">
    <property type="entry name" value="IrrE_HExxH"/>
</dbReference>
<gene>
    <name evidence="3" type="ORF">EOE48_00245</name>
</gene>
<dbReference type="CDD" id="cd00093">
    <property type="entry name" value="HTH_XRE"/>
    <property type="match status" value="1"/>
</dbReference>
<dbReference type="SUPFAM" id="SSF47413">
    <property type="entry name" value="lambda repressor-like DNA-binding domains"/>
    <property type="match status" value="1"/>
</dbReference>
<proteinExistence type="inferred from homology"/>
<organism evidence="3 4">
    <name type="scientific">Methylobacterium oryzihabitans</name>
    <dbReference type="NCBI Taxonomy" id="2499852"/>
    <lineage>
        <taxon>Bacteria</taxon>
        <taxon>Pseudomonadati</taxon>
        <taxon>Pseudomonadota</taxon>
        <taxon>Alphaproteobacteria</taxon>
        <taxon>Hyphomicrobiales</taxon>
        <taxon>Methylobacteriaceae</taxon>
        <taxon>Methylobacterium</taxon>
    </lineage>
</organism>
<dbReference type="PANTHER" id="PTHR43236:SF1">
    <property type="entry name" value="BLL7220 PROTEIN"/>
    <property type="match status" value="1"/>
</dbReference>
<dbReference type="Gene3D" id="1.10.260.40">
    <property type="entry name" value="lambda repressor-like DNA-binding domains"/>
    <property type="match status" value="1"/>
</dbReference>
<dbReference type="Pfam" id="PF13560">
    <property type="entry name" value="HTH_31"/>
    <property type="match status" value="1"/>
</dbReference>
<dbReference type="InterPro" id="IPR052345">
    <property type="entry name" value="Rad_response_metalloprotease"/>
</dbReference>
<keyword evidence="4" id="KW-1185">Reference proteome</keyword>
<evidence type="ECO:0000259" key="2">
    <source>
        <dbReference type="PROSITE" id="PS50943"/>
    </source>
</evidence>
<dbReference type="SMART" id="SM00530">
    <property type="entry name" value="HTH_XRE"/>
    <property type="match status" value="1"/>
</dbReference>
<dbReference type="RefSeq" id="WP_127726770.1">
    <property type="nucleotide sequence ID" value="NZ_SACP01000001.1"/>
</dbReference>
<dbReference type="Gene3D" id="1.10.10.2910">
    <property type="match status" value="1"/>
</dbReference>
<dbReference type="InterPro" id="IPR001387">
    <property type="entry name" value="Cro/C1-type_HTH"/>
</dbReference>
<comment type="similarity">
    <text evidence="1">Belongs to the short-chain fatty acyl-CoA assimilation regulator (ScfR) family.</text>
</comment>
<evidence type="ECO:0000313" key="4">
    <source>
        <dbReference type="Proteomes" id="UP000286997"/>
    </source>
</evidence>
<dbReference type="InterPro" id="IPR010982">
    <property type="entry name" value="Lambda_DNA-bd_dom_sf"/>
</dbReference>
<dbReference type="OrthoDB" id="9794834at2"/>
<dbReference type="AlphaFoldDB" id="A0A437PH08"/>
<reference evidence="3 4" key="1">
    <citation type="submission" date="2019-01" db="EMBL/GenBank/DDBJ databases">
        <authorList>
            <person name="Chen W.-M."/>
        </authorList>
    </citation>
    <scope>NUCLEOTIDE SEQUENCE [LARGE SCALE GENOMIC DNA]</scope>
    <source>
        <strain evidence="3 4">TER-1</strain>
    </source>
</reference>
<dbReference type="Proteomes" id="UP000286997">
    <property type="component" value="Unassembled WGS sequence"/>
</dbReference>
<evidence type="ECO:0000313" key="3">
    <source>
        <dbReference type="EMBL" id="RVU21527.1"/>
    </source>
</evidence>
<dbReference type="GO" id="GO:0003677">
    <property type="term" value="F:DNA binding"/>
    <property type="evidence" value="ECO:0007669"/>
    <property type="project" value="InterPro"/>
</dbReference>
<dbReference type="PANTHER" id="PTHR43236">
    <property type="entry name" value="ANTITOXIN HIGA1"/>
    <property type="match status" value="1"/>
</dbReference>
<dbReference type="EMBL" id="SACP01000001">
    <property type="protein sequence ID" value="RVU21527.1"/>
    <property type="molecule type" value="Genomic_DNA"/>
</dbReference>
<accession>A0A437PH08</accession>
<comment type="caution">
    <text evidence="3">The sequence shown here is derived from an EMBL/GenBank/DDBJ whole genome shotgun (WGS) entry which is preliminary data.</text>
</comment>
<name>A0A437PH08_9HYPH</name>
<dbReference type="Pfam" id="PF06114">
    <property type="entry name" value="Peptidase_M78"/>
    <property type="match status" value="1"/>
</dbReference>
<protein>
    <submittedName>
        <fullName evidence="3">ImmA/IrrE family metallo-endopeptidase</fullName>
    </submittedName>
</protein>
<feature type="domain" description="HTH cro/C1-type" evidence="2">
    <location>
        <begin position="13"/>
        <end position="67"/>
    </location>
</feature>
<dbReference type="PROSITE" id="PS50943">
    <property type="entry name" value="HTH_CROC1"/>
    <property type="match status" value="1"/>
</dbReference>